<feature type="region of interest" description="Disordered" evidence="1">
    <location>
        <begin position="70"/>
        <end position="95"/>
    </location>
</feature>
<dbReference type="AlphaFoldDB" id="A0A4P1RAI7"/>
<dbReference type="PANTHER" id="PTHR33474:SF18">
    <property type="entry name" value="PROTEIN, PUTATIVE-RELATED"/>
    <property type="match status" value="1"/>
</dbReference>
<sequence length="95" mass="10789">MIHKLPLLQFLIVLMIFSFLLSSATVPTARRLLLNNEKSSVQTTQVQGDLVLKNRREMIDVEEELKVKERMDLENADYPGTGANNRHDPKSPGRA</sequence>
<keyword evidence="4" id="KW-1185">Reference proteome</keyword>
<dbReference type="PANTHER" id="PTHR33474">
    <property type="entry name" value="TRANSMEMBRANE PROTEIN"/>
    <property type="match status" value="1"/>
</dbReference>
<evidence type="ECO:0000313" key="3">
    <source>
        <dbReference type="EMBL" id="OIW06462.1"/>
    </source>
</evidence>
<proteinExistence type="predicted"/>
<gene>
    <name evidence="3" type="ORF">TanjilG_05233</name>
</gene>
<accession>A0A4P1RAI7</accession>
<reference evidence="3 4" key="1">
    <citation type="journal article" date="2017" name="Plant Biotechnol. J.">
        <title>A comprehensive draft genome sequence for lupin (Lupinus angustifolius), an emerging health food: insights into plant-microbe interactions and legume evolution.</title>
        <authorList>
            <person name="Hane J.K."/>
            <person name="Ming Y."/>
            <person name="Kamphuis L.G."/>
            <person name="Nelson M.N."/>
            <person name="Garg G."/>
            <person name="Atkins C.A."/>
            <person name="Bayer P.E."/>
            <person name="Bravo A."/>
            <person name="Bringans S."/>
            <person name="Cannon S."/>
            <person name="Edwards D."/>
            <person name="Foley R."/>
            <person name="Gao L.L."/>
            <person name="Harrison M.J."/>
            <person name="Huang W."/>
            <person name="Hurgobin B."/>
            <person name="Li S."/>
            <person name="Liu C.W."/>
            <person name="McGrath A."/>
            <person name="Morahan G."/>
            <person name="Murray J."/>
            <person name="Weller J."/>
            <person name="Jian J."/>
            <person name="Singh K.B."/>
        </authorList>
    </citation>
    <scope>NUCLEOTIDE SEQUENCE</scope>
    <source>
        <strain evidence="4">cv. Tanjil</strain>
        <tissue evidence="3">Whole plant</tissue>
    </source>
</reference>
<protein>
    <submittedName>
        <fullName evidence="3">Uncharacterized protein</fullName>
    </submittedName>
</protein>
<evidence type="ECO:0000256" key="2">
    <source>
        <dbReference type="SAM" id="SignalP"/>
    </source>
</evidence>
<name>A0A4P1RAI7_LUPAN</name>
<evidence type="ECO:0000313" key="4">
    <source>
        <dbReference type="Proteomes" id="UP000188354"/>
    </source>
</evidence>
<keyword evidence="2" id="KW-0732">Signal</keyword>
<organism evidence="3 4">
    <name type="scientific">Lupinus angustifolius</name>
    <name type="common">Narrow-leaved blue lupine</name>
    <dbReference type="NCBI Taxonomy" id="3871"/>
    <lineage>
        <taxon>Eukaryota</taxon>
        <taxon>Viridiplantae</taxon>
        <taxon>Streptophyta</taxon>
        <taxon>Embryophyta</taxon>
        <taxon>Tracheophyta</taxon>
        <taxon>Spermatophyta</taxon>
        <taxon>Magnoliopsida</taxon>
        <taxon>eudicotyledons</taxon>
        <taxon>Gunneridae</taxon>
        <taxon>Pentapetalae</taxon>
        <taxon>rosids</taxon>
        <taxon>fabids</taxon>
        <taxon>Fabales</taxon>
        <taxon>Fabaceae</taxon>
        <taxon>Papilionoideae</taxon>
        <taxon>50 kb inversion clade</taxon>
        <taxon>genistoids sensu lato</taxon>
        <taxon>core genistoids</taxon>
        <taxon>Genisteae</taxon>
        <taxon>Lupinus</taxon>
    </lineage>
</organism>
<dbReference type="Gramene" id="OIW06462">
    <property type="protein sequence ID" value="OIW06462"/>
    <property type="gene ID" value="TanjilG_05233"/>
</dbReference>
<evidence type="ECO:0000256" key="1">
    <source>
        <dbReference type="SAM" id="MobiDB-lite"/>
    </source>
</evidence>
<feature type="compositionally biased region" description="Basic and acidic residues" evidence="1">
    <location>
        <begin position="85"/>
        <end position="95"/>
    </location>
</feature>
<dbReference type="Proteomes" id="UP000188354">
    <property type="component" value="Chromosome LG08"/>
</dbReference>
<feature type="signal peptide" evidence="2">
    <location>
        <begin position="1"/>
        <end position="22"/>
    </location>
</feature>
<dbReference type="EMBL" id="CM007368">
    <property type="protein sequence ID" value="OIW06462.1"/>
    <property type="molecule type" value="Genomic_DNA"/>
</dbReference>
<feature type="chain" id="PRO_5020036946" evidence="2">
    <location>
        <begin position="23"/>
        <end position="95"/>
    </location>
</feature>